<name>A0A8J3Z679_9ACTN</name>
<gene>
    <name evidence="2" type="ORF">Vau01_057350</name>
</gene>
<evidence type="ECO:0000313" key="2">
    <source>
        <dbReference type="EMBL" id="GIJ58219.1"/>
    </source>
</evidence>
<organism evidence="2 3">
    <name type="scientific">Virgisporangium aurantiacum</name>
    <dbReference type="NCBI Taxonomy" id="175570"/>
    <lineage>
        <taxon>Bacteria</taxon>
        <taxon>Bacillati</taxon>
        <taxon>Actinomycetota</taxon>
        <taxon>Actinomycetes</taxon>
        <taxon>Micromonosporales</taxon>
        <taxon>Micromonosporaceae</taxon>
        <taxon>Virgisporangium</taxon>
    </lineage>
</organism>
<dbReference type="Proteomes" id="UP000612585">
    <property type="component" value="Unassembled WGS sequence"/>
</dbReference>
<protein>
    <recommendedName>
        <fullName evidence="1">DUF7824 domain-containing protein</fullName>
    </recommendedName>
</protein>
<feature type="domain" description="DUF7824" evidence="1">
    <location>
        <begin position="493"/>
        <end position="568"/>
    </location>
</feature>
<dbReference type="EMBL" id="BOPG01000034">
    <property type="protein sequence ID" value="GIJ58219.1"/>
    <property type="molecule type" value="Genomic_DNA"/>
</dbReference>
<evidence type="ECO:0000259" key="1">
    <source>
        <dbReference type="Pfam" id="PF25148"/>
    </source>
</evidence>
<accession>A0A8J3Z679</accession>
<sequence>MADLAALVRTGPPGAVAAAVSGLDPAGRRAVAAALPGLVRELTRDWWYSGCEASLAVAAVGCMPTAAKAAALLARRTIQIRGDAVAPAVAVAGHHGVGWLADLAYRLAARAPGTTVEFVAGLIAHENAPPPRDDDFALAWLRGMIFGDRETPLVDRLRTDPFLDALLPRMFEVDRLGADFNAGTNVYRTGAGLVRVDLPQALAALAAEGRLDRDLLLDGCVARLLRGGKPADLTGYVALHDRLEPTAAEATARTADYLRLLADGPNAAAVMAQKRLRATGAAEVDAVLDASRAVLARPEKPLARTQLIWLDRLAREHPARAAEIAAVAAVAADHPAVEVRDRAAALVAKHAGPAVAVVAPVAVLSGDALQPASGPAPVPPPIVDPDELAEEIAPFVRSIYDRDGGPAAMTLERILDGCVRLAGDRLGAAFGPVLVRHRLRLEAGPYADSCVADLLGDALHAASGVPRPVDDPVRTAIGFVRRPARDREPAPQRMIIERLAETAKRVRPGGPPLLATPTHANGSVDPAALLDRLAASAGTGREPWPTDLAQALLRLPAGVDEATARAAERLRTPAGDRTAAWLRAGGLPTPESRTVEVTRRAEGRFPGDIDWMPERRIAVATGPPPGYDDPTGLLTRPTSDTGEYLPLWSKLWPAVLPGYRELVAAWMLPSIAGGAQFRQRPHETGPVLVDIAACTGAGGPALALALAYGLAAKHVTDRVAAVDALLALAGAGDLDAPATGRWIGVLAAAGMLTASRIERPLRDAAAAGAPATTWRLLAAALPPILALPKPPPGAPDLLTLAAETAAATGLPIEVPGLAEVAALGTKTRLVTEARRLDRARKPGA</sequence>
<dbReference type="InterPro" id="IPR056726">
    <property type="entry name" value="DUF7824"/>
</dbReference>
<evidence type="ECO:0000313" key="3">
    <source>
        <dbReference type="Proteomes" id="UP000612585"/>
    </source>
</evidence>
<proteinExistence type="predicted"/>
<comment type="caution">
    <text evidence="2">The sequence shown here is derived from an EMBL/GenBank/DDBJ whole genome shotgun (WGS) entry which is preliminary data.</text>
</comment>
<dbReference type="RefSeq" id="WP_203998634.1">
    <property type="nucleotide sequence ID" value="NZ_BOPG01000034.1"/>
</dbReference>
<dbReference type="AlphaFoldDB" id="A0A8J3Z679"/>
<dbReference type="Pfam" id="PF25148">
    <property type="entry name" value="DUF7824"/>
    <property type="match status" value="1"/>
</dbReference>
<keyword evidence="3" id="KW-1185">Reference proteome</keyword>
<reference evidence="2" key="1">
    <citation type="submission" date="2021-01" db="EMBL/GenBank/DDBJ databases">
        <title>Whole genome shotgun sequence of Virgisporangium aurantiacum NBRC 16421.</title>
        <authorList>
            <person name="Komaki H."/>
            <person name="Tamura T."/>
        </authorList>
    </citation>
    <scope>NUCLEOTIDE SEQUENCE</scope>
    <source>
        <strain evidence="2">NBRC 16421</strain>
    </source>
</reference>